<evidence type="ECO:0000256" key="9">
    <source>
        <dbReference type="SAM" id="Phobius"/>
    </source>
</evidence>
<dbReference type="RefSeq" id="WP_319158270.1">
    <property type="nucleotide sequence ID" value="NZ_CP138359.1"/>
</dbReference>
<dbReference type="Pfam" id="PF03425">
    <property type="entry name" value="CBM_11"/>
    <property type="match status" value="1"/>
</dbReference>
<reference evidence="13" key="1">
    <citation type="submission" date="2023-11" db="EMBL/GenBank/DDBJ databases">
        <authorList>
            <person name="Helweg L.P."/>
            <person name="Kiel A."/>
            <person name="Hitz F."/>
            <person name="Ruckert-Reed C."/>
            <person name="Busche T."/>
            <person name="Kaltschmidt B."/>
            <person name="Kaltschmidt C."/>
        </authorList>
    </citation>
    <scope>NUCLEOTIDE SEQUENCE [LARGE SCALE GENOMIC DNA]</scope>
    <source>
        <strain evidence="13">4.1</strain>
    </source>
</reference>
<organism evidence="12 13">
    <name type="scientific">Sanguibacter biliveldensis</name>
    <dbReference type="NCBI Taxonomy" id="3030830"/>
    <lineage>
        <taxon>Bacteria</taxon>
        <taxon>Bacillati</taxon>
        <taxon>Actinomycetota</taxon>
        <taxon>Actinomycetes</taxon>
        <taxon>Micrococcales</taxon>
        <taxon>Sanguibacteraceae</taxon>
        <taxon>Sanguibacter</taxon>
    </lineage>
</organism>
<evidence type="ECO:0000256" key="3">
    <source>
        <dbReference type="ARBA" id="ARBA00012706"/>
    </source>
</evidence>
<evidence type="ECO:0000256" key="10">
    <source>
        <dbReference type="SAM" id="SignalP"/>
    </source>
</evidence>
<feature type="compositionally biased region" description="Pro residues" evidence="8">
    <location>
        <begin position="857"/>
        <end position="890"/>
    </location>
</feature>
<dbReference type="KEGG" id="sbil:SANBI_000295"/>
<keyword evidence="9" id="KW-1133">Transmembrane helix</keyword>
<dbReference type="EC" id="3.2.1.78" evidence="3"/>
<keyword evidence="4" id="KW-0964">Secreted</keyword>
<dbReference type="Gene3D" id="2.60.120.430">
    <property type="entry name" value="Galactose-binding lectin"/>
    <property type="match status" value="1"/>
</dbReference>
<feature type="compositionally biased region" description="Low complexity" evidence="8">
    <location>
        <begin position="927"/>
        <end position="941"/>
    </location>
</feature>
<evidence type="ECO:0000256" key="1">
    <source>
        <dbReference type="ARBA" id="ARBA00001678"/>
    </source>
</evidence>
<feature type="signal peptide" evidence="10">
    <location>
        <begin position="1"/>
        <end position="31"/>
    </location>
</feature>
<dbReference type="Pfam" id="PF26410">
    <property type="entry name" value="GH5_mannosidase"/>
    <property type="match status" value="1"/>
</dbReference>
<feature type="region of interest" description="Disordered" evidence="8">
    <location>
        <begin position="852"/>
        <end position="941"/>
    </location>
</feature>
<dbReference type="Proteomes" id="UP001304340">
    <property type="component" value="Chromosome"/>
</dbReference>
<accession>A0AAF1C3C7</accession>
<feature type="transmembrane region" description="Helical" evidence="9">
    <location>
        <begin position="944"/>
        <end position="965"/>
    </location>
</feature>
<dbReference type="InterPro" id="IPR045053">
    <property type="entry name" value="MAN-like"/>
</dbReference>
<evidence type="ECO:0000256" key="5">
    <source>
        <dbReference type="ARBA" id="ARBA00022729"/>
    </source>
</evidence>
<dbReference type="SUPFAM" id="SSF51445">
    <property type="entry name" value="(Trans)glycosidases"/>
    <property type="match status" value="1"/>
</dbReference>
<dbReference type="GO" id="GO:0030245">
    <property type="term" value="P:cellulose catabolic process"/>
    <property type="evidence" value="ECO:0007669"/>
    <property type="project" value="InterPro"/>
</dbReference>
<evidence type="ECO:0000313" key="12">
    <source>
        <dbReference type="EMBL" id="WPF82684.1"/>
    </source>
</evidence>
<evidence type="ECO:0000256" key="2">
    <source>
        <dbReference type="ARBA" id="ARBA00004613"/>
    </source>
</evidence>
<dbReference type="Gene3D" id="2.60.40.10">
    <property type="entry name" value="Immunoglobulins"/>
    <property type="match status" value="2"/>
</dbReference>
<dbReference type="GO" id="GO:0005576">
    <property type="term" value="C:extracellular region"/>
    <property type="evidence" value="ECO:0007669"/>
    <property type="project" value="UniProtKB-SubCell"/>
</dbReference>
<name>A0AAF1C3C7_9MICO</name>
<evidence type="ECO:0000256" key="4">
    <source>
        <dbReference type="ARBA" id="ARBA00022525"/>
    </source>
</evidence>
<dbReference type="GO" id="GO:0016985">
    <property type="term" value="F:mannan endo-1,4-beta-mannosidase activity"/>
    <property type="evidence" value="ECO:0007669"/>
    <property type="project" value="TreeGrafter"/>
</dbReference>
<comment type="catalytic activity">
    <reaction evidence="1">
        <text>Random hydrolysis of (1-&gt;4)-beta-D-mannosidic linkages in mannans, galactomannans and glucomannans.</text>
        <dbReference type="EC" id="3.2.1.78"/>
    </reaction>
</comment>
<dbReference type="InterPro" id="IPR001547">
    <property type="entry name" value="Glyco_hydro_5"/>
</dbReference>
<evidence type="ECO:0000256" key="8">
    <source>
        <dbReference type="SAM" id="MobiDB-lite"/>
    </source>
</evidence>
<dbReference type="InterPro" id="IPR017853">
    <property type="entry name" value="GH"/>
</dbReference>
<dbReference type="PANTHER" id="PTHR31451">
    <property type="match status" value="1"/>
</dbReference>
<dbReference type="PANTHER" id="PTHR31451:SF39">
    <property type="entry name" value="MANNAN ENDO-1,4-BETA-MANNOSIDASE 1"/>
    <property type="match status" value="1"/>
</dbReference>
<protein>
    <recommendedName>
        <fullName evidence="3">mannan endo-1,4-beta-mannosidase</fullName>
        <ecNumber evidence="3">3.2.1.78</ecNumber>
    </recommendedName>
</protein>
<dbReference type="InterPro" id="IPR013783">
    <property type="entry name" value="Ig-like_fold"/>
</dbReference>
<keyword evidence="7" id="KW-0326">Glycosidase</keyword>
<keyword evidence="9" id="KW-0472">Membrane</keyword>
<dbReference type="Gene3D" id="3.20.20.80">
    <property type="entry name" value="Glycosidases"/>
    <property type="match status" value="1"/>
</dbReference>
<evidence type="ECO:0000313" key="13">
    <source>
        <dbReference type="Proteomes" id="UP001304340"/>
    </source>
</evidence>
<evidence type="ECO:0000256" key="6">
    <source>
        <dbReference type="ARBA" id="ARBA00022801"/>
    </source>
</evidence>
<gene>
    <name evidence="12" type="ORF">SANBI_000295</name>
</gene>
<proteinExistence type="predicted"/>
<evidence type="ECO:0000259" key="11">
    <source>
        <dbReference type="PROSITE" id="PS50853"/>
    </source>
</evidence>
<keyword evidence="13" id="KW-1185">Reference proteome</keyword>
<keyword evidence="9" id="KW-0812">Transmembrane</keyword>
<feature type="chain" id="PRO_5041998344" description="mannan endo-1,4-beta-mannosidase" evidence="10">
    <location>
        <begin position="32"/>
        <end position="977"/>
    </location>
</feature>
<keyword evidence="6" id="KW-0378">Hydrolase</keyword>
<dbReference type="InterPro" id="IPR008979">
    <property type="entry name" value="Galactose-bd-like_sf"/>
</dbReference>
<dbReference type="AlphaFoldDB" id="A0AAF1C3C7"/>
<dbReference type="InterPro" id="IPR005087">
    <property type="entry name" value="CBM11"/>
</dbReference>
<dbReference type="SUPFAM" id="SSF49785">
    <property type="entry name" value="Galactose-binding domain-like"/>
    <property type="match status" value="1"/>
</dbReference>
<feature type="compositionally biased region" description="Gly residues" evidence="8">
    <location>
        <begin position="892"/>
        <end position="926"/>
    </location>
</feature>
<keyword evidence="5 10" id="KW-0732">Signal</keyword>
<sequence>MTQQPVRSRHANRWRLTAALAASAVLAPAVAAASPSAAGSAPVHAAVSAAPPVSVNTEFVTRDGTELRLDGERFRASGANIYWLGLDENVGGVNFPTYVRIKDSLDTAQQLGVNVVRSHMATSTGQGGENPLALMPELGVYDETAFETIDYAVAYAGSLGIRLILPLTDEWSYYHGGHRDFTTPLGLESADFYTDPAAVAAYQEYVDLVLNHVNPHTGLRLADDPTILAWELGNELEGMTLGWIDEQVAFIRERAPEQLVAAGRRFDIDPDTLQSQDLDIVDVHYYPPTAEKVRADAATVAAAGKVYIAGEYASTAATDTVLQPAAQDPNVSGMFFWSLFGNDDRGGLVPHDDGFTLHYPGTTDRMRASVAAIQRYSTALRLPVDTLDVQAPLVTAVEQTNGINRVFWRGSAGAVGYRVQRSTDGLAWTDVSGVVAPGTAQVTDLSSPAGATYRVLAVAPDGSTAASDAVASAPLGAVLVDPLADWSLTAAHDGASIVVPSGARATAAASAQWDVTGVDSASFLLSAADGVSVSASSDGVAWTDLTTTTDVVPGGVSVTADGIGADHVRVSWPVGAVLDRATISSRSTDAETGAPSPVELVAPADRAADLQATPAFTWAADEAAAYYRFTLATAADLADPVDTATGITGSSYQPTVDLAPGTTYYWRVDAVNGSGESSSPVRSFTMDTLPTEPLIVDDFESYADDAALSVAYLPNAGGGTVTPSLITDGPTGSTAGMFAFDLGAPGYAGVVHEFPEPQNWWGFESIGLTLDAPVGTTVSVQFVAGGSYWESSVEVAEVGPQPVEIAFADFAPPAWAGDGRLDLSSVTQYALYVADTPVGALVVDDVVAVPPAAVDPEPTPEPSPTLEPSPEPAPTGTPVEPTGPPAPVPPGTGAGGPVPPGTGGGTPPGSPGDGSTGESGAGGGTTGDTPAPGATPEGSLASTGAGAVAAATLALTLTLLGLAALRRRANHLPQHDA</sequence>
<dbReference type="InterPro" id="IPR003961">
    <property type="entry name" value="FN3_dom"/>
</dbReference>
<feature type="domain" description="Fibronectin type-III" evidence="11">
    <location>
        <begin position="594"/>
        <end position="691"/>
    </location>
</feature>
<comment type="subcellular location">
    <subcellularLocation>
        <location evidence="2">Secreted</location>
    </subcellularLocation>
</comment>
<dbReference type="GO" id="GO:0008810">
    <property type="term" value="F:cellulase activity"/>
    <property type="evidence" value="ECO:0007669"/>
    <property type="project" value="InterPro"/>
</dbReference>
<evidence type="ECO:0000256" key="7">
    <source>
        <dbReference type="ARBA" id="ARBA00023295"/>
    </source>
</evidence>
<dbReference type="EMBL" id="CP138359">
    <property type="protein sequence ID" value="WPF82684.1"/>
    <property type="molecule type" value="Genomic_DNA"/>
</dbReference>
<dbReference type="PROSITE" id="PS50853">
    <property type="entry name" value="FN3"/>
    <property type="match status" value="1"/>
</dbReference>